<dbReference type="HOGENOM" id="CLU_2832163_0_0_1"/>
<dbReference type="EMBL" id="KN834192">
    <property type="protein sequence ID" value="KIK11558.1"/>
    <property type="molecule type" value="Genomic_DNA"/>
</dbReference>
<reference evidence="2 3" key="1">
    <citation type="submission" date="2014-04" db="EMBL/GenBank/DDBJ databases">
        <authorList>
            <consortium name="DOE Joint Genome Institute"/>
            <person name="Kuo A."/>
            <person name="Kohler A."/>
            <person name="Costa M.D."/>
            <person name="Nagy L.G."/>
            <person name="Floudas D."/>
            <person name="Copeland A."/>
            <person name="Barry K.W."/>
            <person name="Cichocki N."/>
            <person name="Veneault-Fourrey C."/>
            <person name="LaButti K."/>
            <person name="Lindquist E.A."/>
            <person name="Lipzen A."/>
            <person name="Lundell T."/>
            <person name="Morin E."/>
            <person name="Murat C."/>
            <person name="Sun H."/>
            <person name="Tunlid A."/>
            <person name="Henrissat B."/>
            <person name="Grigoriev I.V."/>
            <person name="Hibbett D.S."/>
            <person name="Martin F."/>
            <person name="Nordberg H.P."/>
            <person name="Cantor M.N."/>
            <person name="Hua S.X."/>
        </authorList>
    </citation>
    <scope>NUCLEOTIDE SEQUENCE [LARGE SCALE GENOMIC DNA]</scope>
    <source>
        <strain evidence="2 3">441</strain>
    </source>
</reference>
<evidence type="ECO:0000313" key="2">
    <source>
        <dbReference type="EMBL" id="KIK11558.1"/>
    </source>
</evidence>
<dbReference type="Proteomes" id="UP000054018">
    <property type="component" value="Unassembled WGS sequence"/>
</dbReference>
<evidence type="ECO:0000256" key="1">
    <source>
        <dbReference type="SAM" id="MobiDB-lite"/>
    </source>
</evidence>
<proteinExistence type="predicted"/>
<name>A0A0C9YUP0_9AGAM</name>
<feature type="region of interest" description="Disordered" evidence="1">
    <location>
        <begin position="1"/>
        <end position="29"/>
    </location>
</feature>
<dbReference type="AlphaFoldDB" id="A0A0C9YUP0"/>
<gene>
    <name evidence="2" type="ORF">PISMIDRAFT_690278</name>
</gene>
<sequence length="66" mass="7026">MSRCSLPRTASVIEDTEPMKKLPASSISGGGPPTRICLVMLHLCDPQRATSLNPASVVAYLNSIKD</sequence>
<accession>A0A0C9YUP0</accession>
<reference evidence="3" key="2">
    <citation type="submission" date="2015-01" db="EMBL/GenBank/DDBJ databases">
        <title>Evolutionary Origins and Diversification of the Mycorrhizal Mutualists.</title>
        <authorList>
            <consortium name="DOE Joint Genome Institute"/>
            <consortium name="Mycorrhizal Genomics Consortium"/>
            <person name="Kohler A."/>
            <person name="Kuo A."/>
            <person name="Nagy L.G."/>
            <person name="Floudas D."/>
            <person name="Copeland A."/>
            <person name="Barry K.W."/>
            <person name="Cichocki N."/>
            <person name="Veneault-Fourrey C."/>
            <person name="LaButti K."/>
            <person name="Lindquist E.A."/>
            <person name="Lipzen A."/>
            <person name="Lundell T."/>
            <person name="Morin E."/>
            <person name="Murat C."/>
            <person name="Riley R."/>
            <person name="Ohm R."/>
            <person name="Sun H."/>
            <person name="Tunlid A."/>
            <person name="Henrissat B."/>
            <person name="Grigoriev I.V."/>
            <person name="Hibbett D.S."/>
            <person name="Martin F."/>
        </authorList>
    </citation>
    <scope>NUCLEOTIDE SEQUENCE [LARGE SCALE GENOMIC DNA]</scope>
    <source>
        <strain evidence="3">441</strain>
    </source>
</reference>
<keyword evidence="3" id="KW-1185">Reference proteome</keyword>
<organism evidence="2 3">
    <name type="scientific">Pisolithus microcarpus 441</name>
    <dbReference type="NCBI Taxonomy" id="765257"/>
    <lineage>
        <taxon>Eukaryota</taxon>
        <taxon>Fungi</taxon>
        <taxon>Dikarya</taxon>
        <taxon>Basidiomycota</taxon>
        <taxon>Agaricomycotina</taxon>
        <taxon>Agaricomycetes</taxon>
        <taxon>Agaricomycetidae</taxon>
        <taxon>Boletales</taxon>
        <taxon>Sclerodermatineae</taxon>
        <taxon>Pisolithaceae</taxon>
        <taxon>Pisolithus</taxon>
    </lineage>
</organism>
<evidence type="ECO:0000313" key="3">
    <source>
        <dbReference type="Proteomes" id="UP000054018"/>
    </source>
</evidence>
<protein>
    <submittedName>
        <fullName evidence="2">Uncharacterized protein</fullName>
    </submittedName>
</protein>